<keyword evidence="7" id="KW-0449">Lipoprotein</keyword>
<dbReference type="Pfam" id="PF00877">
    <property type="entry name" value="NLPC_P60"/>
    <property type="match status" value="1"/>
</dbReference>
<protein>
    <submittedName>
        <fullName evidence="7">Probable lipoprotein NlpC</fullName>
    </submittedName>
</protein>
<keyword evidence="3" id="KW-0732">Signal</keyword>
<dbReference type="PROSITE" id="PS51935">
    <property type="entry name" value="NLPC_P60"/>
    <property type="match status" value="1"/>
</dbReference>
<dbReference type="InterPro" id="IPR038765">
    <property type="entry name" value="Papain-like_cys_pep_sf"/>
</dbReference>
<dbReference type="InterPro" id="IPR052062">
    <property type="entry name" value="Murein_DD/LD_carboxypeptidase"/>
</dbReference>
<proteinExistence type="inferred from homology"/>
<dbReference type="GO" id="GO:0008234">
    <property type="term" value="F:cysteine-type peptidase activity"/>
    <property type="evidence" value="ECO:0007669"/>
    <property type="project" value="UniProtKB-KW"/>
</dbReference>
<dbReference type="EMBL" id="FUWX01000016">
    <property type="protein sequence ID" value="SJZ94597.1"/>
    <property type="molecule type" value="Genomic_DNA"/>
</dbReference>
<keyword evidence="5" id="KW-0788">Thiol protease</keyword>
<evidence type="ECO:0000256" key="5">
    <source>
        <dbReference type="ARBA" id="ARBA00022807"/>
    </source>
</evidence>
<keyword evidence="2" id="KW-0645">Protease</keyword>
<evidence type="ECO:0000259" key="6">
    <source>
        <dbReference type="PROSITE" id="PS51935"/>
    </source>
</evidence>
<dbReference type="SUPFAM" id="SSF54001">
    <property type="entry name" value="Cysteine proteinases"/>
    <property type="match status" value="1"/>
</dbReference>
<dbReference type="OrthoDB" id="9807055at2"/>
<dbReference type="STRING" id="180163.SAMN02745174_02022"/>
<comment type="similarity">
    <text evidence="1">Belongs to the peptidase C40 family.</text>
</comment>
<dbReference type="Proteomes" id="UP000191153">
    <property type="component" value="Unassembled WGS sequence"/>
</dbReference>
<accession>A0A1T4PTP4</accession>
<evidence type="ECO:0000256" key="4">
    <source>
        <dbReference type="ARBA" id="ARBA00022801"/>
    </source>
</evidence>
<dbReference type="GO" id="GO:0006508">
    <property type="term" value="P:proteolysis"/>
    <property type="evidence" value="ECO:0007669"/>
    <property type="project" value="UniProtKB-KW"/>
</dbReference>
<evidence type="ECO:0000256" key="2">
    <source>
        <dbReference type="ARBA" id="ARBA00022670"/>
    </source>
</evidence>
<dbReference type="InterPro" id="IPR000064">
    <property type="entry name" value="NLP_P60_dom"/>
</dbReference>
<dbReference type="AlphaFoldDB" id="A0A1T4PTP4"/>
<keyword evidence="4" id="KW-0378">Hydrolase</keyword>
<sequence>MKPYIITLLFLFLGMKNLSYGINYNPHLIQRKIYRFYTQWDKTKYKYGGTTKSGVDCSGLMDALYKKEFHKRIPRTTLGIAKFGRRTNLKHLRIGDLILFKMHHGHHVGVYVGHNKFMQSCNSKGVTISRFSSYWHRHYWQSRRILL</sequence>
<reference evidence="7 8" key="1">
    <citation type="submission" date="2017-02" db="EMBL/GenBank/DDBJ databases">
        <authorList>
            <person name="Peterson S.W."/>
        </authorList>
    </citation>
    <scope>NUCLEOTIDE SEQUENCE [LARGE SCALE GENOMIC DNA]</scope>
    <source>
        <strain evidence="7 8">ATCC 700028</strain>
    </source>
</reference>
<organism evidence="7 8">
    <name type="scientific">Cetobacterium ceti</name>
    <dbReference type="NCBI Taxonomy" id="180163"/>
    <lineage>
        <taxon>Bacteria</taxon>
        <taxon>Fusobacteriati</taxon>
        <taxon>Fusobacteriota</taxon>
        <taxon>Fusobacteriia</taxon>
        <taxon>Fusobacteriales</taxon>
        <taxon>Fusobacteriaceae</taxon>
        <taxon>Cetobacterium</taxon>
    </lineage>
</organism>
<evidence type="ECO:0000256" key="3">
    <source>
        <dbReference type="ARBA" id="ARBA00022729"/>
    </source>
</evidence>
<feature type="domain" description="NlpC/P60" evidence="6">
    <location>
        <begin position="27"/>
        <end position="146"/>
    </location>
</feature>
<gene>
    <name evidence="7" type="ORF">SAMN02745174_02022</name>
</gene>
<dbReference type="RefSeq" id="WP_078694476.1">
    <property type="nucleotide sequence ID" value="NZ_FUWX01000016.1"/>
</dbReference>
<dbReference type="PANTHER" id="PTHR47360">
    <property type="entry name" value="MUREIN DD-ENDOPEPTIDASE MEPS/MUREIN LD-CARBOXYPEPTIDASE"/>
    <property type="match status" value="1"/>
</dbReference>
<keyword evidence="8" id="KW-1185">Reference proteome</keyword>
<name>A0A1T4PTP4_9FUSO</name>
<dbReference type="Gene3D" id="3.90.1720.10">
    <property type="entry name" value="endopeptidase domain like (from Nostoc punctiforme)"/>
    <property type="match status" value="1"/>
</dbReference>
<evidence type="ECO:0000256" key="1">
    <source>
        <dbReference type="ARBA" id="ARBA00007074"/>
    </source>
</evidence>
<evidence type="ECO:0000313" key="7">
    <source>
        <dbReference type="EMBL" id="SJZ94597.1"/>
    </source>
</evidence>
<dbReference type="PANTHER" id="PTHR47360:SF1">
    <property type="entry name" value="ENDOPEPTIDASE NLPC-RELATED"/>
    <property type="match status" value="1"/>
</dbReference>
<evidence type="ECO:0000313" key="8">
    <source>
        <dbReference type="Proteomes" id="UP000191153"/>
    </source>
</evidence>